<dbReference type="Proteomes" id="UP001432146">
    <property type="component" value="Unassembled WGS sequence"/>
</dbReference>
<evidence type="ECO:0000313" key="2">
    <source>
        <dbReference type="EMBL" id="KAK9300661.1"/>
    </source>
</evidence>
<comment type="caution">
    <text evidence="2">The sequence shown here is derived from an EMBL/GenBank/DDBJ whole genome shotgun (WGS) entry which is preliminary data.</text>
</comment>
<keyword evidence="1" id="KW-0175">Coiled coil</keyword>
<evidence type="ECO:0000313" key="3">
    <source>
        <dbReference type="Proteomes" id="UP001432146"/>
    </source>
</evidence>
<dbReference type="AlphaFoldDB" id="A0AAW0ZT99"/>
<dbReference type="EMBL" id="JAWNGG020000123">
    <property type="protein sequence ID" value="KAK9300661.1"/>
    <property type="molecule type" value="Genomic_DNA"/>
</dbReference>
<gene>
    <name evidence="2" type="ORF">QLX08_006701</name>
</gene>
<protein>
    <submittedName>
        <fullName evidence="2">Uncharacterized protein</fullName>
    </submittedName>
</protein>
<sequence length="93" mass="10758">MQQAKQRATKVVADIKRKTQEQFQHLKDRVNKLKPSKAKEIVRNKIKDTIKNVTAALDNLENGINNTLTNIHEKLSQIGNHMKNFTEEKYTNS</sequence>
<accession>A0AAW0ZT99</accession>
<reference evidence="2 3" key="1">
    <citation type="submission" date="2024-05" db="EMBL/GenBank/DDBJ databases">
        <title>The nuclear and mitochondrial genome assemblies of Tetragonisca angustula (Apidae: Meliponini), a tiny yet remarkable pollinator in the Neotropics.</title>
        <authorList>
            <person name="Ferrari R."/>
            <person name="Ricardo P.C."/>
            <person name="Dias F.C."/>
            <person name="Araujo N.S."/>
            <person name="Soares D.O."/>
            <person name="Zhou Q.-S."/>
            <person name="Zhu C.-D."/>
            <person name="Coutinho L."/>
            <person name="Airas M.C."/>
            <person name="Batista T.M."/>
        </authorList>
    </citation>
    <scope>NUCLEOTIDE SEQUENCE [LARGE SCALE GENOMIC DNA]</scope>
    <source>
        <strain evidence="2">ASF017062</strain>
        <tissue evidence="2">Abdomen</tissue>
    </source>
</reference>
<dbReference type="Gene3D" id="1.20.120.20">
    <property type="entry name" value="Apolipoprotein"/>
    <property type="match status" value="1"/>
</dbReference>
<organism evidence="2 3">
    <name type="scientific">Tetragonisca angustula</name>
    <dbReference type="NCBI Taxonomy" id="166442"/>
    <lineage>
        <taxon>Eukaryota</taxon>
        <taxon>Metazoa</taxon>
        <taxon>Ecdysozoa</taxon>
        <taxon>Arthropoda</taxon>
        <taxon>Hexapoda</taxon>
        <taxon>Insecta</taxon>
        <taxon>Pterygota</taxon>
        <taxon>Neoptera</taxon>
        <taxon>Endopterygota</taxon>
        <taxon>Hymenoptera</taxon>
        <taxon>Apocrita</taxon>
        <taxon>Aculeata</taxon>
        <taxon>Apoidea</taxon>
        <taxon>Anthophila</taxon>
        <taxon>Apidae</taxon>
        <taxon>Tetragonisca</taxon>
    </lineage>
</organism>
<feature type="coiled-coil region" evidence="1">
    <location>
        <begin position="1"/>
        <end position="70"/>
    </location>
</feature>
<keyword evidence="3" id="KW-1185">Reference proteome</keyword>
<proteinExistence type="predicted"/>
<evidence type="ECO:0000256" key="1">
    <source>
        <dbReference type="SAM" id="Coils"/>
    </source>
</evidence>
<name>A0AAW0ZT99_9HYME</name>